<accession>A0A0M6Y9V5</accession>
<evidence type="ECO:0000256" key="4">
    <source>
        <dbReference type="ARBA" id="ARBA00017470"/>
    </source>
</evidence>
<evidence type="ECO:0000256" key="8">
    <source>
        <dbReference type="ARBA" id="ARBA00034473"/>
    </source>
</evidence>
<organism evidence="10 11">
    <name type="scientific">Roseibium aggregatum</name>
    <dbReference type="NCBI Taxonomy" id="187304"/>
    <lineage>
        <taxon>Bacteria</taxon>
        <taxon>Pseudomonadati</taxon>
        <taxon>Pseudomonadota</taxon>
        <taxon>Alphaproteobacteria</taxon>
        <taxon>Hyphomicrobiales</taxon>
        <taxon>Stappiaceae</taxon>
        <taxon>Roseibium</taxon>
    </lineage>
</organism>
<comment type="similarity">
    <text evidence="2">Belongs to the bacterial solute-binding protein 1 family.</text>
</comment>
<reference evidence="11" key="1">
    <citation type="submission" date="2015-07" db="EMBL/GenBank/DDBJ databases">
        <authorList>
            <person name="Rodrigo-Torres Lidia"/>
            <person name="Arahal R.David."/>
        </authorList>
    </citation>
    <scope>NUCLEOTIDE SEQUENCE [LARGE SCALE GENOMIC DNA]</scope>
    <source>
        <strain evidence="11">CECT 4801</strain>
    </source>
</reference>
<name>A0A0M6Y9V5_9HYPH</name>
<dbReference type="InterPro" id="IPR006059">
    <property type="entry name" value="SBP"/>
</dbReference>
<evidence type="ECO:0000313" key="11">
    <source>
        <dbReference type="Proteomes" id="UP000048926"/>
    </source>
</evidence>
<keyword evidence="7" id="KW-0574">Periplasm</keyword>
<feature type="chain" id="PRO_5005807631" description="sn-glycerol-3-phosphate-binding periplasmic protein UgpB" evidence="9">
    <location>
        <begin position="23"/>
        <end position="418"/>
    </location>
</feature>
<evidence type="ECO:0000256" key="9">
    <source>
        <dbReference type="SAM" id="SignalP"/>
    </source>
</evidence>
<dbReference type="Proteomes" id="UP000048926">
    <property type="component" value="Unassembled WGS sequence"/>
</dbReference>
<evidence type="ECO:0000256" key="2">
    <source>
        <dbReference type="ARBA" id="ARBA00008520"/>
    </source>
</evidence>
<evidence type="ECO:0000256" key="7">
    <source>
        <dbReference type="ARBA" id="ARBA00022764"/>
    </source>
</evidence>
<dbReference type="AlphaFoldDB" id="A0A0M6Y9V5"/>
<keyword evidence="11" id="KW-1185">Reference proteome</keyword>
<dbReference type="EMBL" id="CXST01000004">
    <property type="protein sequence ID" value="CTQ46875.1"/>
    <property type="molecule type" value="Genomic_DNA"/>
</dbReference>
<dbReference type="RefSeq" id="WP_055661108.1">
    <property type="nucleotide sequence ID" value="NZ_CXST01000004.1"/>
</dbReference>
<dbReference type="SUPFAM" id="SSF53850">
    <property type="entry name" value="Periplasmic binding protein-like II"/>
    <property type="match status" value="1"/>
</dbReference>
<keyword evidence="6 9" id="KW-0732">Signal</keyword>
<dbReference type="PANTHER" id="PTHR43649">
    <property type="entry name" value="ARABINOSE-BINDING PROTEIN-RELATED"/>
    <property type="match status" value="1"/>
</dbReference>
<dbReference type="OrthoDB" id="2509690at2"/>
<dbReference type="PANTHER" id="PTHR43649:SF31">
    <property type="entry name" value="SN-GLYCEROL-3-PHOSPHATE-BINDING PERIPLASMIC PROTEIN UGPB"/>
    <property type="match status" value="1"/>
</dbReference>
<dbReference type="CDD" id="cd14748">
    <property type="entry name" value="PBP2_UgpB"/>
    <property type="match status" value="1"/>
</dbReference>
<comment type="subcellular location">
    <subcellularLocation>
        <location evidence="1">Periplasm</location>
    </subcellularLocation>
</comment>
<keyword evidence="5" id="KW-0813">Transport</keyword>
<dbReference type="GO" id="GO:0042597">
    <property type="term" value="C:periplasmic space"/>
    <property type="evidence" value="ECO:0007669"/>
    <property type="project" value="UniProtKB-SubCell"/>
</dbReference>
<sequence>MLKNLKKVLLAGLIGLSGSVGAAQADITVEFWHSFDGSGGEALGEIIENFQVANPDIKIDAQFIGNYNDIVAKLQAAIPARRAPDAVIMEVTRYGLFADRGVLLDLTEKVNNDPLKDDLFDFAREVGVFEGKNYIVPFNSSTPVLYYNKEIFERAGFAEEPALKTYDDLLAVSKQITEKLGDEGITGIAAPGQFARWGLIMDNDSDLIDSKTGEILIDSPNTIEAYEWMASLVHEHKVASADGVTKENNGRDAFLAGKVGIMLNSTGNYGRSKKALGDNLAVRPMPCNKVCAVPIGGAGIGILSSADKETQDAAYKFISFAASPESNATWFSGTGYMPINKNTAKQPLAAAAVQDKPGITVAIDQLDFARGRPRPPVVTWMRATEYDMWQAMALGQRDVTETLKDFADRTRKEAERTN</sequence>
<evidence type="ECO:0000256" key="6">
    <source>
        <dbReference type="ARBA" id="ARBA00022729"/>
    </source>
</evidence>
<proteinExistence type="inferred from homology"/>
<dbReference type="InterPro" id="IPR050490">
    <property type="entry name" value="Bact_solute-bd_prot1"/>
</dbReference>
<dbReference type="Pfam" id="PF13416">
    <property type="entry name" value="SBP_bac_8"/>
    <property type="match status" value="1"/>
</dbReference>
<evidence type="ECO:0000256" key="5">
    <source>
        <dbReference type="ARBA" id="ARBA00022448"/>
    </source>
</evidence>
<dbReference type="Gene3D" id="3.40.190.10">
    <property type="entry name" value="Periplasmic binding protein-like II"/>
    <property type="match status" value="1"/>
</dbReference>
<comment type="subunit">
    <text evidence="3">The complex is composed of two ATP-binding proteins (UgpC), two transmembrane proteins (UgpA and UgpE) and a solute-binding protein (UgpB).</text>
</comment>
<evidence type="ECO:0000256" key="3">
    <source>
        <dbReference type="ARBA" id="ARBA00011557"/>
    </source>
</evidence>
<feature type="signal peptide" evidence="9">
    <location>
        <begin position="1"/>
        <end position="22"/>
    </location>
</feature>
<gene>
    <name evidence="10" type="primary">ugpB_3</name>
    <name evidence="10" type="ORF">LAL4801_05335</name>
</gene>
<comment type="function">
    <text evidence="8">Part of the ABC transporter complex UgpBAEC involved in sn-glycerol-3-phosphate (G3P) import. Binds G3P.</text>
</comment>
<evidence type="ECO:0000313" key="10">
    <source>
        <dbReference type="EMBL" id="CTQ46875.1"/>
    </source>
</evidence>
<evidence type="ECO:0000256" key="1">
    <source>
        <dbReference type="ARBA" id="ARBA00004418"/>
    </source>
</evidence>
<protein>
    <recommendedName>
        <fullName evidence="4">sn-glycerol-3-phosphate-binding periplasmic protein UgpB</fullName>
    </recommendedName>
</protein>